<evidence type="ECO:0000313" key="3">
    <source>
        <dbReference type="Proteomes" id="UP000038802"/>
    </source>
</evidence>
<evidence type="ECO:0000313" key="2">
    <source>
        <dbReference type="EMBL" id="COV61150.1"/>
    </source>
</evidence>
<dbReference type="EMBL" id="CFOH01000213">
    <property type="protein sequence ID" value="CFE49946.1"/>
    <property type="molecule type" value="Genomic_DNA"/>
</dbReference>
<dbReference type="Proteomes" id="UP000046947">
    <property type="component" value="Unassembled WGS sequence"/>
</dbReference>
<reference evidence="2" key="2">
    <citation type="submission" date="2015-03" db="EMBL/GenBank/DDBJ databases">
        <authorList>
            <person name="Murphy D."/>
        </authorList>
    </citation>
    <scope>NUCLEOTIDE SEQUENCE [LARGE SCALE GENOMIC DNA]</scope>
    <source>
        <strain evidence="2">K00500041</strain>
    </source>
</reference>
<evidence type="ECO:0000313" key="4">
    <source>
        <dbReference type="Proteomes" id="UP000046947"/>
    </source>
</evidence>
<dbReference type="Proteomes" id="UP000038802">
    <property type="component" value="Unassembled WGS sequence"/>
</dbReference>
<protein>
    <submittedName>
        <fullName evidence="2">Uncharacterized protein</fullName>
    </submittedName>
</protein>
<gene>
    <name evidence="1" type="ORF">ERS007688_01604</name>
    <name evidence="2" type="ORF">ERS007703_01729</name>
</gene>
<sequence length="122" mass="12434">MATATRGPASAAVQRLQKAGIAARIPATAMVSQLSVTIGDIGLNAAPSAALPAAVVGSVIWPAWAPERSMLRWLQANMASAATPYGRAANVAAVSVAVPCASDATSWGRKNCNAYSAKYRPP</sequence>
<dbReference type="AlphaFoldDB" id="A0A0U0R8F7"/>
<evidence type="ECO:0000313" key="1">
    <source>
        <dbReference type="EMBL" id="CFE49946.1"/>
    </source>
</evidence>
<dbReference type="EMBL" id="CSAE01000157">
    <property type="protein sequence ID" value="COV61150.1"/>
    <property type="molecule type" value="Genomic_DNA"/>
</dbReference>
<proteinExistence type="predicted"/>
<reference evidence="3 4" key="1">
    <citation type="submission" date="2015-03" db="EMBL/GenBank/DDBJ databases">
        <authorList>
            <consortium name="Pathogen Informatics"/>
        </authorList>
    </citation>
    <scope>NUCLEOTIDE SEQUENCE [LARGE SCALE GENOMIC DNA]</scope>
    <source>
        <strain evidence="1 4">H09601792</strain>
        <strain evidence="3">K00500041</strain>
    </source>
</reference>
<name>A0A0U0R8F7_MYCTX</name>
<organism evidence="2 3">
    <name type="scientific">Mycobacterium tuberculosis</name>
    <dbReference type="NCBI Taxonomy" id="1773"/>
    <lineage>
        <taxon>Bacteria</taxon>
        <taxon>Bacillati</taxon>
        <taxon>Actinomycetota</taxon>
        <taxon>Actinomycetes</taxon>
        <taxon>Mycobacteriales</taxon>
        <taxon>Mycobacteriaceae</taxon>
        <taxon>Mycobacterium</taxon>
        <taxon>Mycobacterium tuberculosis complex</taxon>
    </lineage>
</organism>
<accession>A0A0U0R8F7</accession>